<dbReference type="CDD" id="cd03702">
    <property type="entry name" value="IF2_mtIF2_II"/>
    <property type="match status" value="1"/>
</dbReference>
<dbReference type="GO" id="GO:0003924">
    <property type="term" value="F:GTPase activity"/>
    <property type="evidence" value="ECO:0007669"/>
    <property type="project" value="InterPro"/>
</dbReference>
<dbReference type="CDD" id="cd03692">
    <property type="entry name" value="mtIF2_IVc"/>
    <property type="match status" value="1"/>
</dbReference>
<evidence type="ECO:0000256" key="2">
    <source>
        <dbReference type="ARBA" id="ARBA00007733"/>
    </source>
</evidence>
<reference evidence="13" key="1">
    <citation type="submission" date="2017-11" db="EMBL/GenBank/DDBJ databases">
        <title>The sensing device of the deep-sea amphipod.</title>
        <authorList>
            <person name="Kobayashi H."/>
            <person name="Nagahama T."/>
            <person name="Arai W."/>
            <person name="Sasagawa Y."/>
            <person name="Umeda M."/>
            <person name="Hayashi T."/>
            <person name="Nikaido I."/>
            <person name="Watanabe H."/>
            <person name="Oguri K."/>
            <person name="Kitazato H."/>
            <person name="Fujioka K."/>
            <person name="Kido Y."/>
            <person name="Takami H."/>
        </authorList>
    </citation>
    <scope>NUCLEOTIDE SEQUENCE</scope>
    <source>
        <tissue evidence="13">Whole body</tissue>
    </source>
</reference>
<name>A0A6A7G2R2_9CRUS</name>
<keyword evidence="5" id="KW-0648">Protein biosynthesis</keyword>
<evidence type="ECO:0000256" key="4">
    <source>
        <dbReference type="ARBA" id="ARBA00022741"/>
    </source>
</evidence>
<dbReference type="PANTHER" id="PTHR43381">
    <property type="entry name" value="TRANSLATION INITIATION FACTOR IF-2-RELATED"/>
    <property type="match status" value="1"/>
</dbReference>
<dbReference type="GO" id="GO:0003743">
    <property type="term" value="F:translation initiation factor activity"/>
    <property type="evidence" value="ECO:0007669"/>
    <property type="project" value="UniProtKB-KW"/>
</dbReference>
<dbReference type="InterPro" id="IPR044145">
    <property type="entry name" value="IF2_II"/>
</dbReference>
<dbReference type="Gene3D" id="2.40.30.10">
    <property type="entry name" value="Translation factors"/>
    <property type="match status" value="2"/>
</dbReference>
<evidence type="ECO:0000256" key="8">
    <source>
        <dbReference type="ARBA" id="ARBA00023134"/>
    </source>
</evidence>
<dbReference type="SUPFAM" id="SSF52540">
    <property type="entry name" value="P-loop containing nucleoside triphosphate hydrolases"/>
    <property type="match status" value="1"/>
</dbReference>
<feature type="region of interest" description="Disordered" evidence="11">
    <location>
        <begin position="167"/>
        <end position="217"/>
    </location>
</feature>
<dbReference type="InterPro" id="IPR000795">
    <property type="entry name" value="T_Tr_GTP-bd_dom"/>
</dbReference>
<feature type="compositionally biased region" description="Low complexity" evidence="11">
    <location>
        <begin position="183"/>
        <end position="195"/>
    </location>
</feature>
<dbReference type="InterPro" id="IPR009000">
    <property type="entry name" value="Transl_B-barrel_sf"/>
</dbReference>
<dbReference type="FunFam" id="2.40.30.10:FF:000008">
    <property type="entry name" value="Translation initiation factor IF-2"/>
    <property type="match status" value="1"/>
</dbReference>
<dbReference type="PANTHER" id="PTHR43381:SF20">
    <property type="entry name" value="TRANSLATION INITIATION FACTOR IF-2, MITOCHONDRIAL"/>
    <property type="match status" value="1"/>
</dbReference>
<dbReference type="SUPFAM" id="SSF50447">
    <property type="entry name" value="Translation proteins"/>
    <property type="match status" value="2"/>
</dbReference>
<protein>
    <recommendedName>
        <fullName evidence="10">Translation initiation factor IF-2, mitochondrial</fullName>
    </recommendedName>
</protein>
<evidence type="ECO:0000256" key="11">
    <source>
        <dbReference type="SAM" id="MobiDB-lite"/>
    </source>
</evidence>
<dbReference type="NCBIfam" id="TIGR00231">
    <property type="entry name" value="small_GTP"/>
    <property type="match status" value="1"/>
</dbReference>
<sequence length="961" mass="106376">MFVFGLVRRTHRSLLISSYPQRTFQSQAAHQQSTKTDHHSLPSFNAKIFSFTDSSKTSPVRKEIDGLLPQPTSNQTEFIIPSANATFHQKDLAKKSSISQKFSSVLDSDYPFAKAVPNRTSARTIPDRYLDTSLPTTDGSAPKFVNSVLQNLVNPVTLSWASTSSSSATTTSHLGYPPPPKPKISSESRSTSISSDRNELRFNKALNRPQSGNFDRFDDKTISLSVRDFDSSKVPRSYSNPSPFAPGYQPIVRRRRENAQSKRREVRQKHKELGNQAKTVVVEENSQKELSVRQMRKVRTIRKGEKPMEIPLLSSVRSLSRLFAKSVDDIVSGLNDLGYSKLKRPTSRVKQKIAELLAINFNIPTILEEKSSEDVYPQSEISDDAEIRPPLVCVMGHVDHGKTTLIDHIRNTSIAASESGGITQRIGAFSVHLPNPGKITIFDTPGHAAFSMMRARGVSMVDVSILVVAADDGIMPQTIESIRMAKRAKVPIVVAITKCDLSNAKPEMVRQQLMRHGMFSDEDGGDVQIINVSGKTGEGVQELLDTVHLLGEMQEPFAESTGAAEAIVIESHVDAKNGYVANVLVRRGELKIGDCFVVGTEWGKVQKLRDQDNLEIPSAGLSMPVSMTGLHGLASVGCDVLVVDDEKKARKVCEFRREKEKRKQSKQQTFWELEDKFEVKQKVKQLNAILKADVSGSIEAIQEFFHSVRAPNNEVTMTLARSSIGNVTEGDVSFAHSISADIYAFGVDITESAQKAAKQHNVNIRKNDVIFHLMNDVTEQMSENLEDVFTSKVVGRAEVKKLFSFGRRNSSGVKSVVAGCIVRNGIISKKSGFGIRILRDNVAIYEQLLKPISSLRHFKDETDEVHSGQECGIDFGLFSAFEEGDLIECLQQTKAERRVEIPENNSDLWHSLFPSYSNTSQSDESSEEEFCQISAANSMNGEIHEGETLQHSGVLMSNSSG</sequence>
<dbReference type="GO" id="GO:0005739">
    <property type="term" value="C:mitochondrion"/>
    <property type="evidence" value="ECO:0007669"/>
    <property type="project" value="UniProtKB-SubCell"/>
</dbReference>
<keyword evidence="8" id="KW-0342">GTP-binding</keyword>
<dbReference type="NCBIfam" id="TIGR00487">
    <property type="entry name" value="IF-2"/>
    <property type="match status" value="1"/>
</dbReference>
<keyword evidence="6" id="KW-0809">Transit peptide</keyword>
<feature type="domain" description="Tr-type G" evidence="12">
    <location>
        <begin position="387"/>
        <end position="557"/>
    </location>
</feature>
<evidence type="ECO:0000256" key="10">
    <source>
        <dbReference type="ARBA" id="ARBA00044200"/>
    </source>
</evidence>
<dbReference type="Gene3D" id="3.40.50.10050">
    <property type="entry name" value="Translation initiation factor IF- 2, domain 3"/>
    <property type="match status" value="1"/>
</dbReference>
<comment type="similarity">
    <text evidence="2">Belongs to the TRAFAC class translation factor GTPase superfamily. Classic translation factor GTPase family. IF-2 subfamily.</text>
</comment>
<comment type="subcellular location">
    <subcellularLocation>
        <location evidence="1">Mitochondrion</location>
    </subcellularLocation>
</comment>
<proteinExistence type="evidence at transcript level"/>
<dbReference type="AlphaFoldDB" id="A0A6A7G2R2"/>
<dbReference type="InterPro" id="IPR036925">
    <property type="entry name" value="TIF_IF2_dom3_sf"/>
</dbReference>
<comment type="function">
    <text evidence="9">One of the essential components for the initiation of protein synthesis. Protects formylmethionyl-tRNA from spontaneous hydrolysis and promotes its binding to the 30S ribosomal subunits. Also involved in the hydrolysis of GTP during the formation of the 70S ribosomal complex.</text>
</comment>
<dbReference type="InterPro" id="IPR015760">
    <property type="entry name" value="TIF_IF2"/>
</dbReference>
<dbReference type="EMBL" id="IACT01005485">
    <property type="protein sequence ID" value="LAC24639.1"/>
    <property type="molecule type" value="mRNA"/>
</dbReference>
<dbReference type="InterPro" id="IPR023115">
    <property type="entry name" value="TIF_IF2_dom3"/>
</dbReference>
<evidence type="ECO:0000256" key="5">
    <source>
        <dbReference type="ARBA" id="ARBA00022917"/>
    </source>
</evidence>
<evidence type="ECO:0000259" key="12">
    <source>
        <dbReference type="PROSITE" id="PS51722"/>
    </source>
</evidence>
<dbReference type="Pfam" id="PF00009">
    <property type="entry name" value="GTP_EFTU"/>
    <property type="match status" value="1"/>
</dbReference>
<evidence type="ECO:0000256" key="7">
    <source>
        <dbReference type="ARBA" id="ARBA00023128"/>
    </source>
</evidence>
<keyword evidence="4" id="KW-0547">Nucleotide-binding</keyword>
<evidence type="ECO:0000256" key="6">
    <source>
        <dbReference type="ARBA" id="ARBA00022946"/>
    </source>
</evidence>
<evidence type="ECO:0000313" key="13">
    <source>
        <dbReference type="EMBL" id="LAC24639.1"/>
    </source>
</evidence>
<keyword evidence="7" id="KW-0496">Mitochondrion</keyword>
<evidence type="ECO:0000256" key="3">
    <source>
        <dbReference type="ARBA" id="ARBA00022540"/>
    </source>
</evidence>
<organism evidence="13">
    <name type="scientific">Hirondellea gigas</name>
    <dbReference type="NCBI Taxonomy" id="1518452"/>
    <lineage>
        <taxon>Eukaryota</taxon>
        <taxon>Metazoa</taxon>
        <taxon>Ecdysozoa</taxon>
        <taxon>Arthropoda</taxon>
        <taxon>Crustacea</taxon>
        <taxon>Multicrustacea</taxon>
        <taxon>Malacostraca</taxon>
        <taxon>Eumalacostraca</taxon>
        <taxon>Peracarida</taxon>
        <taxon>Amphipoda</taxon>
        <taxon>Amphilochidea</taxon>
        <taxon>Lysianassida</taxon>
        <taxon>Lysianassidira</taxon>
        <taxon>Lysianassoidea</taxon>
        <taxon>Lysianassidae</taxon>
        <taxon>Hirondellea</taxon>
    </lineage>
</organism>
<dbReference type="Pfam" id="PF11987">
    <property type="entry name" value="IF-2"/>
    <property type="match status" value="1"/>
</dbReference>
<dbReference type="SUPFAM" id="SSF52156">
    <property type="entry name" value="Initiation factor IF2/eIF5b, domain 3"/>
    <property type="match status" value="1"/>
</dbReference>
<keyword evidence="3 13" id="KW-0396">Initiation factor</keyword>
<dbReference type="PROSITE" id="PS51722">
    <property type="entry name" value="G_TR_2"/>
    <property type="match status" value="1"/>
</dbReference>
<dbReference type="InterPro" id="IPR027417">
    <property type="entry name" value="P-loop_NTPase"/>
</dbReference>
<evidence type="ECO:0000256" key="9">
    <source>
        <dbReference type="ARBA" id="ARBA00025162"/>
    </source>
</evidence>
<dbReference type="InterPro" id="IPR005225">
    <property type="entry name" value="Small_GTP-bd"/>
</dbReference>
<dbReference type="FunFam" id="3.40.50.10050:FF:000001">
    <property type="entry name" value="Translation initiation factor IF-2"/>
    <property type="match status" value="1"/>
</dbReference>
<dbReference type="FunFam" id="3.40.50.300:FF:000019">
    <property type="entry name" value="Translation initiation factor IF-2"/>
    <property type="match status" value="1"/>
</dbReference>
<dbReference type="Pfam" id="PF22042">
    <property type="entry name" value="EF-G_D2"/>
    <property type="match status" value="1"/>
</dbReference>
<dbReference type="Gene3D" id="3.40.50.300">
    <property type="entry name" value="P-loop containing nucleotide triphosphate hydrolases"/>
    <property type="match status" value="1"/>
</dbReference>
<dbReference type="CDD" id="cd01887">
    <property type="entry name" value="IF2_eIF5B"/>
    <property type="match status" value="1"/>
</dbReference>
<dbReference type="GO" id="GO:0005525">
    <property type="term" value="F:GTP binding"/>
    <property type="evidence" value="ECO:0007669"/>
    <property type="project" value="UniProtKB-KW"/>
</dbReference>
<accession>A0A6A7G2R2</accession>
<dbReference type="InterPro" id="IPR000178">
    <property type="entry name" value="TF_IF2_bacterial-like"/>
</dbReference>
<dbReference type="InterPro" id="IPR053905">
    <property type="entry name" value="EF-G-like_DII"/>
</dbReference>
<evidence type="ECO:0000256" key="1">
    <source>
        <dbReference type="ARBA" id="ARBA00004173"/>
    </source>
</evidence>